<dbReference type="SMART" id="SM00984">
    <property type="entry name" value="UDPG_MGDP_dh_C"/>
    <property type="match status" value="1"/>
</dbReference>
<dbReference type="InterPro" id="IPR036220">
    <property type="entry name" value="UDP-Glc/GDP-Man_DH_C_sf"/>
</dbReference>
<gene>
    <name evidence="3" type="ORF">FHR94_000674</name>
</gene>
<evidence type="ECO:0000259" key="2">
    <source>
        <dbReference type="SMART" id="SM00984"/>
    </source>
</evidence>
<comment type="caution">
    <text evidence="3">The sequence shown here is derived from an EMBL/GenBank/DDBJ whole genome shotgun (WGS) entry which is preliminary data.</text>
</comment>
<dbReference type="SUPFAM" id="SSF52413">
    <property type="entry name" value="UDP-glucose/GDP-mannose dehydrogenase C-terminal domain"/>
    <property type="match status" value="1"/>
</dbReference>
<organism evidence="3 4">
    <name type="scientific">Halomonas cerina</name>
    <dbReference type="NCBI Taxonomy" id="447424"/>
    <lineage>
        <taxon>Bacteria</taxon>
        <taxon>Pseudomonadati</taxon>
        <taxon>Pseudomonadota</taxon>
        <taxon>Gammaproteobacteria</taxon>
        <taxon>Oceanospirillales</taxon>
        <taxon>Halomonadaceae</taxon>
        <taxon>Halomonas</taxon>
    </lineage>
</organism>
<dbReference type="GO" id="GO:0051287">
    <property type="term" value="F:NAD binding"/>
    <property type="evidence" value="ECO:0007669"/>
    <property type="project" value="InterPro"/>
</dbReference>
<keyword evidence="4" id="KW-1185">Reference proteome</keyword>
<sequence>MEALWNAGARVQAYDPEAMRECRRLYDGERDDLVLVADRVQAVKGADALVICTEWKEFRSVDFAWLKEQLAIPVVIDGRNLYEPATLKQAGLLYYAVGRGDSLRLIDSP</sequence>
<proteinExistence type="predicted"/>
<accession>A0A839V267</accession>
<dbReference type="PANTHER" id="PTHR43750:SF3">
    <property type="entry name" value="UDP-GLUCOSE 6-DEHYDROGENASE TUAD"/>
    <property type="match status" value="1"/>
</dbReference>
<dbReference type="EMBL" id="JACHXP010000002">
    <property type="protein sequence ID" value="MBB3189452.1"/>
    <property type="molecule type" value="Genomic_DNA"/>
</dbReference>
<dbReference type="PANTHER" id="PTHR43750">
    <property type="entry name" value="UDP-GLUCOSE 6-DEHYDROGENASE TUAD"/>
    <property type="match status" value="1"/>
</dbReference>
<evidence type="ECO:0000313" key="4">
    <source>
        <dbReference type="Proteomes" id="UP000547614"/>
    </source>
</evidence>
<dbReference type="GO" id="GO:0016616">
    <property type="term" value="F:oxidoreductase activity, acting on the CH-OH group of donors, NAD or NADP as acceptor"/>
    <property type="evidence" value="ECO:0007669"/>
    <property type="project" value="InterPro"/>
</dbReference>
<evidence type="ECO:0000313" key="3">
    <source>
        <dbReference type="EMBL" id="MBB3189452.1"/>
    </source>
</evidence>
<name>A0A839V267_9GAMM</name>
<reference evidence="3 4" key="1">
    <citation type="submission" date="2020-08" db="EMBL/GenBank/DDBJ databases">
        <title>Genomic Encyclopedia of Type Strains, Phase III (KMG-III): the genomes of soil and plant-associated and newly described type strains.</title>
        <authorList>
            <person name="Whitman W."/>
        </authorList>
    </citation>
    <scope>NUCLEOTIDE SEQUENCE [LARGE SCALE GENOMIC DNA]</scope>
    <source>
        <strain evidence="3 4">CECT 7282</strain>
    </source>
</reference>
<dbReference type="AlphaFoldDB" id="A0A839V267"/>
<dbReference type="Proteomes" id="UP000547614">
    <property type="component" value="Unassembled WGS sequence"/>
</dbReference>
<feature type="domain" description="UDP-glucose/GDP-mannose dehydrogenase C-terminal" evidence="2">
    <location>
        <begin position="1"/>
        <end position="84"/>
    </location>
</feature>
<protein>
    <recommendedName>
        <fullName evidence="1">UDP-glucose 6-dehydrogenase</fullName>
    </recommendedName>
</protein>
<evidence type="ECO:0000256" key="1">
    <source>
        <dbReference type="ARBA" id="ARBA00015132"/>
    </source>
</evidence>
<dbReference type="InterPro" id="IPR014027">
    <property type="entry name" value="UDP-Glc/GDP-Man_DH_C"/>
</dbReference>
<dbReference type="Gene3D" id="3.40.50.720">
    <property type="entry name" value="NAD(P)-binding Rossmann-like Domain"/>
    <property type="match status" value="1"/>
</dbReference>
<dbReference type="Pfam" id="PF03720">
    <property type="entry name" value="UDPG_MGDP_dh_C"/>
    <property type="match status" value="1"/>
</dbReference>